<evidence type="ECO:0000313" key="5">
    <source>
        <dbReference type="Proteomes" id="UP000054248"/>
    </source>
</evidence>
<dbReference type="SUPFAM" id="SSF48452">
    <property type="entry name" value="TPR-like"/>
    <property type="match status" value="1"/>
</dbReference>
<dbReference type="GO" id="GO:0051879">
    <property type="term" value="F:Hsp90 protein binding"/>
    <property type="evidence" value="ECO:0007669"/>
    <property type="project" value="TreeGrafter"/>
</dbReference>
<evidence type="ECO:0000313" key="4">
    <source>
        <dbReference type="EMBL" id="KIO16939.1"/>
    </source>
</evidence>
<sequence length="127" mass="14262">PPNVVHPNRSQAVQKTKEEGNTAYKQKNWLQAINFYNMSANIAASRNPWEPSALVRDEMAIVICNRSAAFAAAEDYVSALVDADVVIQLKRPWSKGHFRKAKALMGLQRYEEARDAVMLGLQFEPDS</sequence>
<evidence type="ECO:0000256" key="1">
    <source>
        <dbReference type="ARBA" id="ARBA00022737"/>
    </source>
</evidence>
<feature type="non-terminal residue" evidence="4">
    <location>
        <position position="1"/>
    </location>
</feature>
<dbReference type="AlphaFoldDB" id="A0A0C3Q329"/>
<dbReference type="HOGENOM" id="CLU_1975920_0_0_1"/>
<evidence type="ECO:0008006" key="6">
    <source>
        <dbReference type="Google" id="ProtNLM"/>
    </source>
</evidence>
<evidence type="ECO:0000256" key="3">
    <source>
        <dbReference type="SAM" id="MobiDB-lite"/>
    </source>
</evidence>
<dbReference type="PANTHER" id="PTHR22904">
    <property type="entry name" value="TPR REPEAT CONTAINING PROTEIN"/>
    <property type="match status" value="1"/>
</dbReference>
<keyword evidence="1" id="KW-0677">Repeat</keyword>
<organism evidence="4 5">
    <name type="scientific">Tulasnella calospora MUT 4182</name>
    <dbReference type="NCBI Taxonomy" id="1051891"/>
    <lineage>
        <taxon>Eukaryota</taxon>
        <taxon>Fungi</taxon>
        <taxon>Dikarya</taxon>
        <taxon>Basidiomycota</taxon>
        <taxon>Agaricomycotina</taxon>
        <taxon>Agaricomycetes</taxon>
        <taxon>Cantharellales</taxon>
        <taxon>Tulasnellaceae</taxon>
        <taxon>Tulasnella</taxon>
    </lineage>
</organism>
<name>A0A0C3Q329_9AGAM</name>
<keyword evidence="5" id="KW-1185">Reference proteome</keyword>
<dbReference type="Gene3D" id="1.25.40.10">
    <property type="entry name" value="Tetratricopeptide repeat domain"/>
    <property type="match status" value="1"/>
</dbReference>
<feature type="non-terminal residue" evidence="4">
    <location>
        <position position="127"/>
    </location>
</feature>
<reference evidence="5" key="2">
    <citation type="submission" date="2015-01" db="EMBL/GenBank/DDBJ databases">
        <title>Evolutionary Origins and Diversification of the Mycorrhizal Mutualists.</title>
        <authorList>
            <consortium name="DOE Joint Genome Institute"/>
            <consortium name="Mycorrhizal Genomics Consortium"/>
            <person name="Kohler A."/>
            <person name="Kuo A."/>
            <person name="Nagy L.G."/>
            <person name="Floudas D."/>
            <person name="Copeland A."/>
            <person name="Barry K.W."/>
            <person name="Cichocki N."/>
            <person name="Veneault-Fourrey C."/>
            <person name="LaButti K."/>
            <person name="Lindquist E.A."/>
            <person name="Lipzen A."/>
            <person name="Lundell T."/>
            <person name="Morin E."/>
            <person name="Murat C."/>
            <person name="Riley R."/>
            <person name="Ohm R."/>
            <person name="Sun H."/>
            <person name="Tunlid A."/>
            <person name="Henrissat B."/>
            <person name="Grigoriev I.V."/>
            <person name="Hibbett D.S."/>
            <person name="Martin F."/>
        </authorList>
    </citation>
    <scope>NUCLEOTIDE SEQUENCE [LARGE SCALE GENOMIC DNA]</scope>
    <source>
        <strain evidence="5">MUT 4182</strain>
    </source>
</reference>
<keyword evidence="2" id="KW-0802">TPR repeat</keyword>
<evidence type="ECO:0000256" key="2">
    <source>
        <dbReference type="ARBA" id="ARBA00022803"/>
    </source>
</evidence>
<dbReference type="EMBL" id="KN823457">
    <property type="protein sequence ID" value="KIO16939.1"/>
    <property type="molecule type" value="Genomic_DNA"/>
</dbReference>
<dbReference type="STRING" id="1051891.A0A0C3Q329"/>
<dbReference type="Proteomes" id="UP000054248">
    <property type="component" value="Unassembled WGS sequence"/>
</dbReference>
<protein>
    <recommendedName>
        <fullName evidence="6">Translocation protein sec72</fullName>
    </recommendedName>
</protein>
<reference evidence="4 5" key="1">
    <citation type="submission" date="2014-04" db="EMBL/GenBank/DDBJ databases">
        <authorList>
            <consortium name="DOE Joint Genome Institute"/>
            <person name="Kuo A."/>
            <person name="Girlanda M."/>
            <person name="Perotto S."/>
            <person name="Kohler A."/>
            <person name="Nagy L.G."/>
            <person name="Floudas D."/>
            <person name="Copeland A."/>
            <person name="Barry K.W."/>
            <person name="Cichocki N."/>
            <person name="Veneault-Fourrey C."/>
            <person name="LaButti K."/>
            <person name="Lindquist E.A."/>
            <person name="Lipzen A."/>
            <person name="Lundell T."/>
            <person name="Morin E."/>
            <person name="Murat C."/>
            <person name="Sun H."/>
            <person name="Tunlid A."/>
            <person name="Henrissat B."/>
            <person name="Grigoriev I.V."/>
            <person name="Hibbett D.S."/>
            <person name="Martin F."/>
            <person name="Nordberg H.P."/>
            <person name="Cantor M.N."/>
            <person name="Hua S.X."/>
        </authorList>
    </citation>
    <scope>NUCLEOTIDE SEQUENCE [LARGE SCALE GENOMIC DNA]</scope>
    <source>
        <strain evidence="4 5">MUT 4182</strain>
    </source>
</reference>
<dbReference type="PANTHER" id="PTHR22904:SF523">
    <property type="entry name" value="STRESS-INDUCED-PHOSPHOPROTEIN 1"/>
    <property type="match status" value="1"/>
</dbReference>
<dbReference type="InterPro" id="IPR011990">
    <property type="entry name" value="TPR-like_helical_dom_sf"/>
</dbReference>
<feature type="region of interest" description="Disordered" evidence="3">
    <location>
        <begin position="1"/>
        <end position="20"/>
    </location>
</feature>
<accession>A0A0C3Q329</accession>
<dbReference type="OrthoDB" id="433738at2759"/>
<gene>
    <name evidence="4" type="ORF">M407DRAFT_49854</name>
</gene>
<proteinExistence type="predicted"/>